<dbReference type="AlphaFoldDB" id="A0A4R1HWS5"/>
<dbReference type="GO" id="GO:0047617">
    <property type="term" value="F:fatty acyl-CoA hydrolase activity"/>
    <property type="evidence" value="ECO:0007669"/>
    <property type="project" value="TreeGrafter"/>
</dbReference>
<name>A0A4R1HWS5_PSEEN</name>
<keyword evidence="1" id="KW-0378">Hydrolase</keyword>
<reference evidence="1 2" key="1">
    <citation type="submission" date="2019-03" db="EMBL/GenBank/DDBJ databases">
        <title>Sequencing the genomes of 1000 actinobacteria strains.</title>
        <authorList>
            <person name="Klenk H.-P."/>
        </authorList>
    </citation>
    <scope>NUCLEOTIDE SEQUENCE [LARGE SCALE GENOMIC DNA]</scope>
    <source>
        <strain evidence="1 2">DSM 44969</strain>
    </source>
</reference>
<dbReference type="SUPFAM" id="SSF54637">
    <property type="entry name" value="Thioesterase/thiol ester dehydrase-isomerase"/>
    <property type="match status" value="1"/>
</dbReference>
<dbReference type="Proteomes" id="UP000295560">
    <property type="component" value="Unassembled WGS sequence"/>
</dbReference>
<gene>
    <name evidence="1" type="ORF">EV378_1334</name>
</gene>
<dbReference type="CDD" id="cd00586">
    <property type="entry name" value="4HBT"/>
    <property type="match status" value="1"/>
</dbReference>
<protein>
    <submittedName>
        <fullName evidence="1">Acyl-CoA thioester hydrolase</fullName>
    </submittedName>
</protein>
<evidence type="ECO:0000313" key="2">
    <source>
        <dbReference type="Proteomes" id="UP000295560"/>
    </source>
</evidence>
<dbReference type="PANTHER" id="PTHR31793">
    <property type="entry name" value="4-HYDROXYBENZOYL-COA THIOESTERASE FAMILY MEMBER"/>
    <property type="match status" value="1"/>
</dbReference>
<dbReference type="RefSeq" id="WP_132421829.1">
    <property type="nucleotide sequence ID" value="NZ_SMFZ01000001.1"/>
</dbReference>
<dbReference type="EMBL" id="SMFZ01000001">
    <property type="protein sequence ID" value="TCK25525.1"/>
    <property type="molecule type" value="Genomic_DNA"/>
</dbReference>
<dbReference type="Gene3D" id="3.10.129.10">
    <property type="entry name" value="Hotdog Thioesterase"/>
    <property type="match status" value="1"/>
</dbReference>
<proteinExistence type="predicted"/>
<comment type="caution">
    <text evidence="1">The sequence shown here is derived from an EMBL/GenBank/DDBJ whole genome shotgun (WGS) entry which is preliminary data.</text>
</comment>
<organism evidence="1 2">
    <name type="scientific">Pseudonocardia endophytica</name>
    <dbReference type="NCBI Taxonomy" id="401976"/>
    <lineage>
        <taxon>Bacteria</taxon>
        <taxon>Bacillati</taxon>
        <taxon>Actinomycetota</taxon>
        <taxon>Actinomycetes</taxon>
        <taxon>Pseudonocardiales</taxon>
        <taxon>Pseudonocardiaceae</taxon>
        <taxon>Pseudonocardia</taxon>
    </lineage>
</organism>
<accession>A0A4R1HWS5</accession>
<dbReference type="PANTHER" id="PTHR31793:SF24">
    <property type="entry name" value="LONG-CHAIN ACYL-COA THIOESTERASE FADM"/>
    <property type="match status" value="1"/>
</dbReference>
<dbReference type="Pfam" id="PF13279">
    <property type="entry name" value="4HBT_2"/>
    <property type="match status" value="1"/>
</dbReference>
<dbReference type="InterPro" id="IPR029069">
    <property type="entry name" value="HotDog_dom_sf"/>
</dbReference>
<keyword evidence="2" id="KW-1185">Reference proteome</keyword>
<evidence type="ECO:0000313" key="1">
    <source>
        <dbReference type="EMBL" id="TCK25525.1"/>
    </source>
</evidence>
<dbReference type="InterPro" id="IPR050563">
    <property type="entry name" value="4-hydroxybenzoyl-CoA_TE"/>
</dbReference>
<dbReference type="OrthoDB" id="9799036at2"/>
<sequence length="145" mass="16217">MSPFVTSVALRWTDLDAYRHVNHARVVTLLEEARIELAFTQAGRESLTGFADGLLVARLEVGYKRQIAYRPEPLRVTMTVRDVRAASFTIDYALHDGPDETDPVAVRASTGMALYDLRSGNVRRMDADERAFLQRYVPDTGEAAS</sequence>